<name>A0A815YIC7_9BILA</name>
<gene>
    <name evidence="1" type="ORF">JYZ213_LOCUS47352</name>
</gene>
<dbReference type="Proteomes" id="UP000663845">
    <property type="component" value="Unassembled WGS sequence"/>
</dbReference>
<evidence type="ECO:0000313" key="1">
    <source>
        <dbReference type="EMBL" id="CAF1571114.1"/>
    </source>
</evidence>
<accession>A0A815YIC7</accession>
<proteinExistence type="predicted"/>
<protein>
    <submittedName>
        <fullName evidence="1">Uncharacterized protein</fullName>
    </submittedName>
</protein>
<evidence type="ECO:0000313" key="2">
    <source>
        <dbReference type="Proteomes" id="UP000663845"/>
    </source>
</evidence>
<reference evidence="1" key="1">
    <citation type="submission" date="2021-02" db="EMBL/GenBank/DDBJ databases">
        <authorList>
            <person name="Nowell W R."/>
        </authorList>
    </citation>
    <scope>NUCLEOTIDE SEQUENCE</scope>
</reference>
<comment type="caution">
    <text evidence="1">The sequence shown here is derived from an EMBL/GenBank/DDBJ whole genome shotgun (WGS) entry which is preliminary data.</text>
</comment>
<dbReference type="EMBL" id="CAJNOG010009189">
    <property type="protein sequence ID" value="CAF1571114.1"/>
    <property type="molecule type" value="Genomic_DNA"/>
</dbReference>
<sequence length="32" mass="3475">VGFDFVCFGFGDSVGVDERDDTFGFCSIFADC</sequence>
<dbReference type="AlphaFoldDB" id="A0A815YIC7"/>
<organism evidence="1 2">
    <name type="scientific">Adineta steineri</name>
    <dbReference type="NCBI Taxonomy" id="433720"/>
    <lineage>
        <taxon>Eukaryota</taxon>
        <taxon>Metazoa</taxon>
        <taxon>Spiralia</taxon>
        <taxon>Gnathifera</taxon>
        <taxon>Rotifera</taxon>
        <taxon>Eurotatoria</taxon>
        <taxon>Bdelloidea</taxon>
        <taxon>Adinetida</taxon>
        <taxon>Adinetidae</taxon>
        <taxon>Adineta</taxon>
    </lineage>
</organism>
<feature type="non-terminal residue" evidence="1">
    <location>
        <position position="1"/>
    </location>
</feature>